<dbReference type="AlphaFoldDB" id="A0A3A8RBP0"/>
<dbReference type="EMBL" id="RAWM01000006">
    <property type="protein sequence ID" value="RKH72814.1"/>
    <property type="molecule type" value="Genomic_DNA"/>
</dbReference>
<dbReference type="Proteomes" id="UP000282656">
    <property type="component" value="Unassembled WGS sequence"/>
</dbReference>
<keyword evidence="2" id="KW-1185">Reference proteome</keyword>
<organism evidence="1 2">
    <name type="scientific">Corallococcus interemptor</name>
    <dbReference type="NCBI Taxonomy" id="2316720"/>
    <lineage>
        <taxon>Bacteria</taxon>
        <taxon>Pseudomonadati</taxon>
        <taxon>Myxococcota</taxon>
        <taxon>Myxococcia</taxon>
        <taxon>Myxococcales</taxon>
        <taxon>Cystobacterineae</taxon>
        <taxon>Myxococcaceae</taxon>
        <taxon>Corallococcus</taxon>
    </lineage>
</organism>
<accession>A0A3A8RBP0</accession>
<sequence>MVSPSQPALSVLLLSEDSGSDAFDTLQRLAKEILKQVDAYTQTQPARLSFEPVRSAEALRALHANVWKSEKARDRRHQVELVRTLATQLLRDHGWAFFHFDGDRPWSERSSSENVAKFSQLIEAKVYTLIVEQFSTRATRAATPVAQQEVEAQARQRMNRLKRIVPFYSIEAWLFQNTRVAIRLCERHYGGRDADQFQRWEQERHTLDEVRKPKEQVCLGAKHNSALASEAFPARDVHAAGCSFASVVDKLCQDEELRKALQQTYDFPVTSV</sequence>
<protein>
    <submittedName>
        <fullName evidence="1">Uncharacterized protein</fullName>
    </submittedName>
</protein>
<evidence type="ECO:0000313" key="2">
    <source>
        <dbReference type="Proteomes" id="UP000282656"/>
    </source>
</evidence>
<comment type="caution">
    <text evidence="1">The sequence shown here is derived from an EMBL/GenBank/DDBJ whole genome shotgun (WGS) entry which is preliminary data.</text>
</comment>
<evidence type="ECO:0000313" key="1">
    <source>
        <dbReference type="EMBL" id="RKH72814.1"/>
    </source>
</evidence>
<proteinExistence type="predicted"/>
<name>A0A3A8RBP0_9BACT</name>
<gene>
    <name evidence="1" type="ORF">D7X96_03875</name>
</gene>
<reference evidence="2" key="1">
    <citation type="submission" date="2018-09" db="EMBL/GenBank/DDBJ databases">
        <authorList>
            <person name="Livingstone P.G."/>
            <person name="Whitworth D.E."/>
        </authorList>
    </citation>
    <scope>NUCLEOTIDE SEQUENCE [LARGE SCALE GENOMIC DNA]</scope>
    <source>
        <strain evidence="2">AB047A</strain>
    </source>
</reference>